<dbReference type="EMBL" id="KN838594">
    <property type="protein sequence ID" value="KIK02339.1"/>
    <property type="molecule type" value="Genomic_DNA"/>
</dbReference>
<reference evidence="2 3" key="1">
    <citation type="submission" date="2014-04" db="EMBL/GenBank/DDBJ databases">
        <authorList>
            <consortium name="DOE Joint Genome Institute"/>
            <person name="Kuo A."/>
            <person name="Kohler A."/>
            <person name="Nagy L.G."/>
            <person name="Floudas D."/>
            <person name="Copeland A."/>
            <person name="Barry K.W."/>
            <person name="Cichocki N."/>
            <person name="Veneault-Fourrey C."/>
            <person name="LaButti K."/>
            <person name="Lindquist E.A."/>
            <person name="Lipzen A."/>
            <person name="Lundell T."/>
            <person name="Morin E."/>
            <person name="Murat C."/>
            <person name="Sun H."/>
            <person name="Tunlid A."/>
            <person name="Henrissat B."/>
            <person name="Grigoriev I.V."/>
            <person name="Hibbett D.S."/>
            <person name="Martin F."/>
            <person name="Nordberg H.P."/>
            <person name="Cantor M.N."/>
            <person name="Hua S.X."/>
        </authorList>
    </citation>
    <scope>NUCLEOTIDE SEQUENCE [LARGE SCALE GENOMIC DNA]</scope>
    <source>
        <strain evidence="2 3">LaAM-08-1</strain>
    </source>
</reference>
<evidence type="ECO:0000256" key="1">
    <source>
        <dbReference type="SAM" id="MobiDB-lite"/>
    </source>
</evidence>
<evidence type="ECO:0000313" key="3">
    <source>
        <dbReference type="Proteomes" id="UP000054477"/>
    </source>
</evidence>
<dbReference type="HOGENOM" id="CLU_474118_0_0_1"/>
<proteinExistence type="predicted"/>
<dbReference type="AlphaFoldDB" id="A0A0C9XLB6"/>
<keyword evidence="3" id="KW-1185">Reference proteome</keyword>
<sequence length="611" mass="67042">MLTEVDHIRIAIALTALKFKPSDQSIASYVIDLRGRFPASVHSAMRPDGLWRTHALRLENEYATLRAKYEVEKIKTLALSTTTVTSCLSESSAQSVTEIAKRKSKKKNAPTIPTMPPRLDLRSALEELNPQSGIPILIDPWPGILITALDSFFRLASNHGESQVPPETLLPSTQCALDAIRASLKSIIECDHISKPHLDFLKALDILTQDVIVTALSIIASLLPANGLLDSFITTTRELLLLLIHSFLPLSVTYLQRSLLAGSKSSNAHPDEDRSVVVDVRADVLVLFRNVLCNLFGSSSRSRDTTSLVLSRLTGVLRLDLDNLRLSLALEAVRELDSVLFSSGMKSYGNGSNGSDRESDSCSLCVPTETIPLLAEGEAQVERAARNNDDDFLPVKKLAVKDALWYICTSLHVLSGDNVLSDSEANHAVDNDRELERSANAQPSHLAASLARGTRIADEETTKSFRKAIEIALLELVIKCQKSMEATPVRRYGEVGQEAVILIGRNNIFPAPNVAESPTQGKDVSGDEPKVSFGDHTQRRSSLRSAEDWLSGEELRKGSSGWPQVMTSEGRNRVDLPIVDHSQKPLRCPVDEMGYGMILGVIERYLMGRVL</sequence>
<protein>
    <submittedName>
        <fullName evidence="2">Uncharacterized protein</fullName>
    </submittedName>
</protein>
<dbReference type="Proteomes" id="UP000054477">
    <property type="component" value="Unassembled WGS sequence"/>
</dbReference>
<gene>
    <name evidence="2" type="ORF">K443DRAFT_677727</name>
</gene>
<reference evidence="3" key="2">
    <citation type="submission" date="2015-01" db="EMBL/GenBank/DDBJ databases">
        <title>Evolutionary Origins and Diversification of the Mycorrhizal Mutualists.</title>
        <authorList>
            <consortium name="DOE Joint Genome Institute"/>
            <consortium name="Mycorrhizal Genomics Consortium"/>
            <person name="Kohler A."/>
            <person name="Kuo A."/>
            <person name="Nagy L.G."/>
            <person name="Floudas D."/>
            <person name="Copeland A."/>
            <person name="Barry K.W."/>
            <person name="Cichocki N."/>
            <person name="Veneault-Fourrey C."/>
            <person name="LaButti K."/>
            <person name="Lindquist E.A."/>
            <person name="Lipzen A."/>
            <person name="Lundell T."/>
            <person name="Morin E."/>
            <person name="Murat C."/>
            <person name="Riley R."/>
            <person name="Ohm R."/>
            <person name="Sun H."/>
            <person name="Tunlid A."/>
            <person name="Henrissat B."/>
            <person name="Grigoriev I.V."/>
            <person name="Hibbett D.S."/>
            <person name="Martin F."/>
        </authorList>
    </citation>
    <scope>NUCLEOTIDE SEQUENCE [LARGE SCALE GENOMIC DNA]</scope>
    <source>
        <strain evidence="3">LaAM-08-1</strain>
    </source>
</reference>
<accession>A0A0C9XLB6</accession>
<evidence type="ECO:0000313" key="2">
    <source>
        <dbReference type="EMBL" id="KIK02339.1"/>
    </source>
</evidence>
<name>A0A0C9XLB6_9AGAR</name>
<feature type="region of interest" description="Disordered" evidence="1">
    <location>
        <begin position="512"/>
        <end position="548"/>
    </location>
</feature>
<dbReference type="OrthoDB" id="2684605at2759"/>
<organism evidence="2 3">
    <name type="scientific">Laccaria amethystina LaAM-08-1</name>
    <dbReference type="NCBI Taxonomy" id="1095629"/>
    <lineage>
        <taxon>Eukaryota</taxon>
        <taxon>Fungi</taxon>
        <taxon>Dikarya</taxon>
        <taxon>Basidiomycota</taxon>
        <taxon>Agaricomycotina</taxon>
        <taxon>Agaricomycetes</taxon>
        <taxon>Agaricomycetidae</taxon>
        <taxon>Agaricales</taxon>
        <taxon>Agaricineae</taxon>
        <taxon>Hydnangiaceae</taxon>
        <taxon>Laccaria</taxon>
    </lineage>
</organism>